<dbReference type="AlphaFoldDB" id="A0AAD7ZBX2"/>
<comment type="caution">
    <text evidence="1">The sequence shown here is derived from an EMBL/GenBank/DDBJ whole genome shotgun (WGS) entry which is preliminary data.</text>
</comment>
<keyword evidence="2" id="KW-1185">Reference proteome</keyword>
<feature type="non-terminal residue" evidence="1">
    <location>
        <position position="1"/>
    </location>
</feature>
<protein>
    <submittedName>
        <fullName evidence="1">Uncharacterized protein</fullName>
    </submittedName>
</protein>
<dbReference type="EMBL" id="JASPKZ010009354">
    <property type="protein sequence ID" value="KAJ9577560.1"/>
    <property type="molecule type" value="Genomic_DNA"/>
</dbReference>
<dbReference type="Proteomes" id="UP001233999">
    <property type="component" value="Unassembled WGS sequence"/>
</dbReference>
<organism evidence="1 2">
    <name type="scientific">Diploptera punctata</name>
    <name type="common">Pacific beetle cockroach</name>
    <dbReference type="NCBI Taxonomy" id="6984"/>
    <lineage>
        <taxon>Eukaryota</taxon>
        <taxon>Metazoa</taxon>
        <taxon>Ecdysozoa</taxon>
        <taxon>Arthropoda</taxon>
        <taxon>Hexapoda</taxon>
        <taxon>Insecta</taxon>
        <taxon>Pterygota</taxon>
        <taxon>Neoptera</taxon>
        <taxon>Polyneoptera</taxon>
        <taxon>Dictyoptera</taxon>
        <taxon>Blattodea</taxon>
        <taxon>Blaberoidea</taxon>
        <taxon>Blaberidae</taxon>
        <taxon>Diplopterinae</taxon>
        <taxon>Diploptera</taxon>
    </lineage>
</organism>
<sequence>TPYTYFNLDVANWRNITVESMNALDRKRRSLLRKLYPNTILLTQKSVHAIIIVEIRKLPDE</sequence>
<feature type="non-terminal residue" evidence="1">
    <location>
        <position position="61"/>
    </location>
</feature>
<reference evidence="1" key="2">
    <citation type="submission" date="2023-05" db="EMBL/GenBank/DDBJ databases">
        <authorList>
            <person name="Fouks B."/>
        </authorList>
    </citation>
    <scope>NUCLEOTIDE SEQUENCE</scope>
    <source>
        <strain evidence="1">Stay&amp;Tobe</strain>
        <tissue evidence="1">Testes</tissue>
    </source>
</reference>
<gene>
    <name evidence="1" type="ORF">L9F63_005863</name>
</gene>
<accession>A0AAD7ZBX2</accession>
<evidence type="ECO:0000313" key="1">
    <source>
        <dbReference type="EMBL" id="KAJ9577560.1"/>
    </source>
</evidence>
<reference evidence="1" key="1">
    <citation type="journal article" date="2023" name="IScience">
        <title>Live-bearing cockroach genome reveals convergent evolutionary mechanisms linked to viviparity in insects and beyond.</title>
        <authorList>
            <person name="Fouks B."/>
            <person name="Harrison M.C."/>
            <person name="Mikhailova A.A."/>
            <person name="Marchal E."/>
            <person name="English S."/>
            <person name="Carruthers M."/>
            <person name="Jennings E.C."/>
            <person name="Chiamaka E.L."/>
            <person name="Frigard R.A."/>
            <person name="Pippel M."/>
            <person name="Attardo G.M."/>
            <person name="Benoit J.B."/>
            <person name="Bornberg-Bauer E."/>
            <person name="Tobe S.S."/>
        </authorList>
    </citation>
    <scope>NUCLEOTIDE SEQUENCE</scope>
    <source>
        <strain evidence="1">Stay&amp;Tobe</strain>
    </source>
</reference>
<evidence type="ECO:0000313" key="2">
    <source>
        <dbReference type="Proteomes" id="UP001233999"/>
    </source>
</evidence>
<name>A0AAD7ZBX2_DIPPU</name>
<proteinExistence type="predicted"/>